<keyword evidence="1" id="KW-1133">Transmembrane helix</keyword>
<keyword evidence="1" id="KW-0472">Membrane</keyword>
<dbReference type="STRING" id="421531.IX38_01040"/>
<organism evidence="2 3">
    <name type="scientific">Chryseobacterium luteum</name>
    <dbReference type="NCBI Taxonomy" id="421531"/>
    <lineage>
        <taxon>Bacteria</taxon>
        <taxon>Pseudomonadati</taxon>
        <taxon>Bacteroidota</taxon>
        <taxon>Flavobacteriia</taxon>
        <taxon>Flavobacteriales</taxon>
        <taxon>Weeksellaceae</taxon>
        <taxon>Chryseobacterium group</taxon>
        <taxon>Chryseobacterium</taxon>
    </lineage>
</organism>
<feature type="transmembrane region" description="Helical" evidence="1">
    <location>
        <begin position="7"/>
        <end position="27"/>
    </location>
</feature>
<evidence type="ECO:0000313" key="2">
    <source>
        <dbReference type="EMBL" id="KFF09133.1"/>
    </source>
</evidence>
<accession>A0A085ZXG9</accession>
<dbReference type="eggNOG" id="ENOG5032A16">
    <property type="taxonomic scope" value="Bacteria"/>
</dbReference>
<reference evidence="2 3" key="1">
    <citation type="submission" date="2014-07" db="EMBL/GenBank/DDBJ databases">
        <title>Genome of Chryseobacterium luteum DSM 18605.</title>
        <authorList>
            <person name="Stropko S.J."/>
            <person name="Pipes S.E."/>
            <person name="Newman J.D."/>
        </authorList>
    </citation>
    <scope>NUCLEOTIDE SEQUENCE [LARGE SCALE GENOMIC DNA]</scope>
    <source>
        <strain evidence="2 3">DSM 18605</strain>
    </source>
</reference>
<dbReference type="EMBL" id="JPRO01000001">
    <property type="protein sequence ID" value="KFF09133.1"/>
    <property type="molecule type" value="Genomic_DNA"/>
</dbReference>
<name>A0A085ZXG9_9FLAO</name>
<protein>
    <submittedName>
        <fullName evidence="2">Uncharacterized protein</fullName>
    </submittedName>
</protein>
<sequence>MKSSRIILIGSIIALIAIILPVIFYVVNFYEYNRSTDPSDWGVFGDYIGGVLNPIISFLTLIITVIIAVNISGLEKRNHDESVHNPIKPFFIINSLYFFSADVSKFAFTVGNNFYTYSPPLSPAKPYEHIEQPFFLQVENRGLGLATEHQVTFKVDLNELRHLLEFKNKEIEITTSDIIDRPDGRKCINVNLRHVRLNTSFLIFESETLGLGVVDKGEKTELHVPSLLMKAFEIHNYIQDQGFKIRTDFPSLSLKFQYKNLNGKLLKTHFEVALLYFQDQANYSVFRVVSRQLPNNN</sequence>
<gene>
    <name evidence="2" type="ORF">IX38_01040</name>
</gene>
<evidence type="ECO:0000313" key="3">
    <source>
        <dbReference type="Proteomes" id="UP000028703"/>
    </source>
</evidence>
<comment type="caution">
    <text evidence="2">The sequence shown here is derived from an EMBL/GenBank/DDBJ whole genome shotgun (WGS) entry which is preliminary data.</text>
</comment>
<feature type="transmembrane region" description="Helical" evidence="1">
    <location>
        <begin position="47"/>
        <end position="69"/>
    </location>
</feature>
<evidence type="ECO:0000256" key="1">
    <source>
        <dbReference type="SAM" id="Phobius"/>
    </source>
</evidence>
<dbReference type="Proteomes" id="UP000028703">
    <property type="component" value="Unassembled WGS sequence"/>
</dbReference>
<keyword evidence="1" id="KW-0812">Transmembrane</keyword>
<proteinExistence type="predicted"/>
<dbReference type="AlphaFoldDB" id="A0A085ZXG9"/>
<keyword evidence="3" id="KW-1185">Reference proteome</keyword>